<dbReference type="PANTHER" id="PTHR43818:SF11">
    <property type="entry name" value="BCDNA.GH03377"/>
    <property type="match status" value="1"/>
</dbReference>
<reference evidence="5" key="1">
    <citation type="submission" date="2023-07" db="EMBL/GenBank/DDBJ databases">
        <title>The genome sequence of Rhodocytophaga aerolata KACC 12507.</title>
        <authorList>
            <person name="Zhang X."/>
        </authorList>
    </citation>
    <scope>NUCLEOTIDE SEQUENCE</scope>
    <source>
        <strain evidence="5">KACC 12507</strain>
    </source>
</reference>
<dbReference type="Pfam" id="PF01408">
    <property type="entry name" value="GFO_IDH_MocA"/>
    <property type="match status" value="1"/>
</dbReference>
<evidence type="ECO:0000313" key="6">
    <source>
        <dbReference type="Proteomes" id="UP001168528"/>
    </source>
</evidence>
<dbReference type="Gene3D" id="3.30.360.10">
    <property type="entry name" value="Dihydrodipicolinate Reductase, domain 2"/>
    <property type="match status" value="1"/>
</dbReference>
<dbReference type="Pfam" id="PF22725">
    <property type="entry name" value="GFO_IDH_MocA_C3"/>
    <property type="match status" value="1"/>
</dbReference>
<keyword evidence="6" id="KW-1185">Reference proteome</keyword>
<evidence type="ECO:0000259" key="3">
    <source>
        <dbReference type="Pfam" id="PF02894"/>
    </source>
</evidence>
<dbReference type="Gene3D" id="3.40.50.720">
    <property type="entry name" value="NAD(P)-binding Rossmann-like Domain"/>
    <property type="match status" value="1"/>
</dbReference>
<dbReference type="InterPro" id="IPR006311">
    <property type="entry name" value="TAT_signal"/>
</dbReference>
<dbReference type="RefSeq" id="WP_302036505.1">
    <property type="nucleotide sequence ID" value="NZ_JAUKPO010000002.1"/>
</dbReference>
<evidence type="ECO:0000256" key="1">
    <source>
        <dbReference type="ARBA" id="ARBA00023002"/>
    </source>
</evidence>
<dbReference type="InterPro" id="IPR008354">
    <property type="entry name" value="Glc-Fru_OxRdtase_bac"/>
</dbReference>
<evidence type="ECO:0000259" key="4">
    <source>
        <dbReference type="Pfam" id="PF22725"/>
    </source>
</evidence>
<dbReference type="SUPFAM" id="SSF55347">
    <property type="entry name" value="Glyceraldehyde-3-phosphate dehydrogenase-like, C-terminal domain"/>
    <property type="match status" value="1"/>
</dbReference>
<protein>
    <submittedName>
        <fullName evidence="5">Gfo/Idh/MocA family oxidoreductase</fullName>
    </submittedName>
</protein>
<keyword evidence="1" id="KW-0560">Oxidoreductase</keyword>
<dbReference type="Pfam" id="PF02894">
    <property type="entry name" value="GFO_IDH_MocA_C"/>
    <property type="match status" value="1"/>
</dbReference>
<evidence type="ECO:0000313" key="5">
    <source>
        <dbReference type="EMBL" id="MDO1445704.1"/>
    </source>
</evidence>
<dbReference type="InterPro" id="IPR000683">
    <property type="entry name" value="Gfo/Idh/MocA-like_OxRdtase_N"/>
</dbReference>
<dbReference type="PANTHER" id="PTHR43818">
    <property type="entry name" value="BCDNA.GH03377"/>
    <property type="match status" value="1"/>
</dbReference>
<feature type="domain" description="Gfo/Idh/MocA-like oxidoreductase C-terminal" evidence="3">
    <location>
        <begin position="313"/>
        <end position="369"/>
    </location>
</feature>
<proteinExistence type="predicted"/>
<dbReference type="InterPro" id="IPR036291">
    <property type="entry name" value="NAD(P)-bd_dom_sf"/>
</dbReference>
<feature type="domain" description="Gfo/Idh/MocA-like oxidoreductase N-terminal" evidence="2">
    <location>
        <begin position="44"/>
        <end position="167"/>
    </location>
</feature>
<dbReference type="InterPro" id="IPR050463">
    <property type="entry name" value="Gfo/Idh/MocA_oxidrdct_glycsds"/>
</dbReference>
<gene>
    <name evidence="5" type="ORF">Q0590_05555</name>
</gene>
<organism evidence="5 6">
    <name type="scientific">Rhodocytophaga aerolata</name>
    <dbReference type="NCBI Taxonomy" id="455078"/>
    <lineage>
        <taxon>Bacteria</taxon>
        <taxon>Pseudomonadati</taxon>
        <taxon>Bacteroidota</taxon>
        <taxon>Cytophagia</taxon>
        <taxon>Cytophagales</taxon>
        <taxon>Rhodocytophagaceae</taxon>
        <taxon>Rhodocytophaga</taxon>
    </lineage>
</organism>
<comment type="caution">
    <text evidence="5">The sequence shown here is derived from an EMBL/GenBank/DDBJ whole genome shotgun (WGS) entry which is preliminary data.</text>
</comment>
<dbReference type="InterPro" id="IPR055170">
    <property type="entry name" value="GFO_IDH_MocA-like_dom"/>
</dbReference>
<evidence type="ECO:0000259" key="2">
    <source>
        <dbReference type="Pfam" id="PF01408"/>
    </source>
</evidence>
<name>A0ABT8R2V1_9BACT</name>
<feature type="domain" description="GFO/IDH/MocA-like oxidoreductase" evidence="4">
    <location>
        <begin position="176"/>
        <end position="307"/>
    </location>
</feature>
<accession>A0ABT8R2V1</accession>
<dbReference type="EMBL" id="JAUKPO010000002">
    <property type="protein sequence ID" value="MDO1445704.1"/>
    <property type="molecule type" value="Genomic_DNA"/>
</dbReference>
<sequence length="369" mass="40621">MTGKHIFSSSRREALVKLSLGTGALAFGALPKQVMADALPKKLGIALVGLGNYSTMQLAPALQETNLCKLAGIVTGSPDKAKIWSQKYAIHQKNIYNYENFDTIKDNPDIDIVYVVLPNAMHAEYTIRAAQAGKHVICEKPMALSVQEGQMMIDACKKANRMLSVGYRLYFEPHHLEVRRLGVEKVYGKVKMIEASLGFSMANPNSWRLDKKLGGGGAIVDLGLYAIQGARRVTGEEPIRVQAQAFTMDKTIFKGIPETVFWQMEFPGGTLSNSSTSYTSYVDRLYATAEQGWFGLSPSFNAIGTKGLTSKGELTFKTNAYQQTAQMDDFADCIINKRPSIASGEEALKDIRILEAIFQSIESRQPVNI</sequence>
<dbReference type="PROSITE" id="PS51318">
    <property type="entry name" value="TAT"/>
    <property type="match status" value="1"/>
</dbReference>
<dbReference type="PRINTS" id="PR01775">
    <property type="entry name" value="GLFROXRDTASE"/>
</dbReference>
<dbReference type="SUPFAM" id="SSF51735">
    <property type="entry name" value="NAD(P)-binding Rossmann-fold domains"/>
    <property type="match status" value="1"/>
</dbReference>
<dbReference type="Proteomes" id="UP001168528">
    <property type="component" value="Unassembled WGS sequence"/>
</dbReference>
<dbReference type="InterPro" id="IPR004104">
    <property type="entry name" value="Gfo/Idh/MocA-like_OxRdtase_C"/>
</dbReference>